<dbReference type="EMBL" id="JADRCR010000017">
    <property type="protein sequence ID" value="MBK5145873.1"/>
    <property type="molecule type" value="Genomic_DNA"/>
</dbReference>
<proteinExistence type="predicted"/>
<reference evidence="1 2" key="1">
    <citation type="submission" date="2020-11" db="EMBL/GenBank/DDBJ databases">
        <title>Insectihabitans protaetiae gen. nov. sp. nov. and Insectihabitans allomyrinae sp. nov., isolated from larvae of Protaetia brevitarsis seulensis and Allomyrina dichotoma, respectively.</title>
        <authorList>
            <person name="Lee S.D."/>
            <person name="Byeon Y.-S."/>
            <person name="Kim S.-M."/>
            <person name="Yang H.L."/>
            <person name="Kim I.S."/>
        </authorList>
    </citation>
    <scope>NUCLEOTIDE SEQUENCE [LARGE SCALE GENOMIC DNA]</scope>
    <source>
        <strain evidence="1 2">BWR-B9</strain>
    </source>
</reference>
<organism evidence="1 2">
    <name type="scientific">Limnobaculum allomyrinae</name>
    <dbReference type="NCBI Taxonomy" id="2791986"/>
    <lineage>
        <taxon>Bacteria</taxon>
        <taxon>Pseudomonadati</taxon>
        <taxon>Pseudomonadota</taxon>
        <taxon>Gammaproteobacteria</taxon>
        <taxon>Enterobacterales</taxon>
        <taxon>Budviciaceae</taxon>
        <taxon>Limnobaculum</taxon>
    </lineage>
</organism>
<accession>A0ABS1IVU6</accession>
<name>A0ABS1IVU6_9GAMM</name>
<sequence length="205" mass="22891">MTTKARTREEWLNNAILLLDPVFENLGAPLPAKIRVAIGFPSGGLRGKSVGECWDPSVSRDGCYEIFIRPDYEYPEPRENYDIQILATLVHELIHAALGLKEGHGTRFRRMAKTLSLEGKATATYAGESFSEFIKPIVEKIGTMPHALMLTDKDTSKSSRPKKQKARYLKCICAECGYTVRAVRKWLDIGAPHCPLHGEMGLEDS</sequence>
<evidence type="ECO:0000313" key="2">
    <source>
        <dbReference type="Proteomes" id="UP001296921"/>
    </source>
</evidence>
<evidence type="ECO:0000313" key="1">
    <source>
        <dbReference type="EMBL" id="MBK5145873.1"/>
    </source>
</evidence>
<keyword evidence="2" id="KW-1185">Reference proteome</keyword>
<dbReference type="Proteomes" id="UP001296921">
    <property type="component" value="Unassembled WGS sequence"/>
</dbReference>
<comment type="caution">
    <text evidence="1">The sequence shown here is derived from an EMBL/GenBank/DDBJ whole genome shotgun (WGS) entry which is preliminary data.</text>
</comment>
<gene>
    <name evidence="1" type="ORF">I2494_19580</name>
</gene>
<protein>
    <submittedName>
        <fullName evidence="1">Transcription elongation protein SprT</fullName>
    </submittedName>
</protein>
<dbReference type="RefSeq" id="WP_218468630.1">
    <property type="nucleotide sequence ID" value="NZ_JADRCR010000017.1"/>
</dbReference>